<dbReference type="InterPro" id="IPR001501">
    <property type="entry name" value="Ni-dep_hyd_lsu"/>
</dbReference>
<dbReference type="Gene3D" id="1.10.645.10">
    <property type="entry name" value="Cytochrome-c3 Hydrogenase, chain B"/>
    <property type="match status" value="1"/>
</dbReference>
<proteinExistence type="predicted"/>
<reference evidence="2 3" key="1">
    <citation type="submission" date="2021-02" db="EMBL/GenBank/DDBJ databases">
        <title>Activity-based single-cell genomes from oceanic crustal fluid captures similar information to metagenomic and metatranscriptomic surveys with orders of magnitude less sampling.</title>
        <authorList>
            <person name="D'Angelo T.S."/>
            <person name="Orcutt B.N."/>
        </authorList>
    </citation>
    <scope>NUCLEOTIDE SEQUENCE [LARGE SCALE GENOMIC DNA]</scope>
    <source>
        <strain evidence="2">AH-315-G02</strain>
    </source>
</reference>
<dbReference type="EMBL" id="JAFITO010000003">
    <property type="protein sequence ID" value="MBN4068055.1"/>
    <property type="molecule type" value="Genomic_DNA"/>
</dbReference>
<evidence type="ECO:0000256" key="1">
    <source>
        <dbReference type="ARBA" id="ARBA00023002"/>
    </source>
</evidence>
<dbReference type="PANTHER" id="PTHR43600:SF4">
    <property type="entry name" value="CYTOSOLIC NIFE-HYDROGENASE, ALPHA SUBUNIT"/>
    <property type="match status" value="1"/>
</dbReference>
<keyword evidence="3" id="KW-1185">Reference proteome</keyword>
<dbReference type="InterPro" id="IPR018194">
    <property type="entry name" value="Ni-dep_hyd_lsu_Ni_BS"/>
</dbReference>
<dbReference type="PROSITE" id="PS00508">
    <property type="entry name" value="NI_HGENASE_L_2"/>
    <property type="match status" value="1"/>
</dbReference>
<protein>
    <submittedName>
        <fullName evidence="2">Ni/Fe hydrogenase subunit alpha</fullName>
    </submittedName>
</protein>
<evidence type="ECO:0000313" key="3">
    <source>
        <dbReference type="Proteomes" id="UP000717534"/>
    </source>
</evidence>
<name>A0ABS3AU60_9BACT</name>
<dbReference type="SUPFAM" id="SSF56762">
    <property type="entry name" value="HydB/Nqo4-like"/>
    <property type="match status" value="1"/>
</dbReference>
<evidence type="ECO:0000313" key="2">
    <source>
        <dbReference type="EMBL" id="MBN4068055.1"/>
    </source>
</evidence>
<dbReference type="PANTHER" id="PTHR43600">
    <property type="entry name" value="COENZYME F420 HYDROGENASE, SUBUNIT ALPHA"/>
    <property type="match status" value="1"/>
</dbReference>
<accession>A0ABS3AU60</accession>
<gene>
    <name evidence="2" type="ORF">JYU06_00820</name>
</gene>
<sequence length="466" mass="51654">MQKIVIEPISRIEGEGKITIFVGSDGEVVKARFQMMEFRAFEEFVKGRMIWEMPLITSKICGICPIPQHLAAVKAAEAALGVKGIPDVALLLRKLLLAGGAIQDHALHFLYLAFPDFVFGSDTPPEKRSITGLLEKHPQLVKKAIFLRKCGVRMAEMIGGDSIYPVTAIPGGMTMPLTKDNIQEITALYRKGLDAAQECAELALKVVNSKMKNRFPQNSPSTKFMTLISKNNGFAHYQGDVRVIDEKGNALETFRASDYASFIDEDIERDSWAKFPFLRRSGRHEGVYRVGPLARLNAIEQIETPMAGKWLKQFKAFGDGLPVKDIIYYHLARTIELVYEFEQSLQILEDAGLTDRETRIPVSRQAGEGVGIVEAPRGTLIHHYKCGSRGEVTHANLIVPTTHNNAALQAAVTAVAKKVIKNGAINDAGRQQVEMAVRAYDPCLSCATHSWNASRRLPVEVVREEV</sequence>
<dbReference type="Pfam" id="PF00374">
    <property type="entry name" value="NiFeSe_Hases"/>
    <property type="match status" value="2"/>
</dbReference>
<keyword evidence="1" id="KW-0560">Oxidoreductase</keyword>
<dbReference type="Proteomes" id="UP000717534">
    <property type="component" value="Unassembled WGS sequence"/>
</dbReference>
<dbReference type="InterPro" id="IPR029014">
    <property type="entry name" value="NiFe-Hase_large"/>
</dbReference>
<comment type="caution">
    <text evidence="2">The sequence shown here is derived from an EMBL/GenBank/DDBJ whole genome shotgun (WGS) entry which is preliminary data.</text>
</comment>
<organism evidence="2 3">
    <name type="scientific">Desulfotalea psychrophila</name>
    <dbReference type="NCBI Taxonomy" id="84980"/>
    <lineage>
        <taxon>Bacteria</taxon>
        <taxon>Pseudomonadati</taxon>
        <taxon>Thermodesulfobacteriota</taxon>
        <taxon>Desulfobulbia</taxon>
        <taxon>Desulfobulbales</taxon>
        <taxon>Desulfocapsaceae</taxon>
        <taxon>Desulfotalea</taxon>
    </lineage>
</organism>